<dbReference type="Pfam" id="PF01740">
    <property type="entry name" value="STAS"/>
    <property type="match status" value="1"/>
</dbReference>
<sequence>MSEIPETIEITPDLSILFDDYYTFRTMLMEAIAKKPKNIVLNLENIPIMNSISISSLIWFLKNARSEGIDCTISSIHPDLLNTFEILNLKDYLEVQ</sequence>
<feature type="domain" description="STAS" evidence="1">
    <location>
        <begin position="1"/>
        <end position="96"/>
    </location>
</feature>
<evidence type="ECO:0000259" key="1">
    <source>
        <dbReference type="PROSITE" id="PS50801"/>
    </source>
</evidence>
<accession>A0A0E2AXN8</accession>
<protein>
    <submittedName>
        <fullName evidence="2">STAS domain protein</fullName>
    </submittedName>
</protein>
<dbReference type="AlphaFoldDB" id="A0A0E2AXN8"/>
<dbReference type="RefSeq" id="WP_004767012.1">
    <property type="nucleotide sequence ID" value="NZ_AHMY02000068.1"/>
</dbReference>
<name>A0A0E2AXN8_9LEPT</name>
<comment type="caution">
    <text evidence="2">The sequence shown here is derived from an EMBL/GenBank/DDBJ whole genome shotgun (WGS) entry which is preliminary data.</text>
</comment>
<dbReference type="Gene3D" id="3.30.750.24">
    <property type="entry name" value="STAS domain"/>
    <property type="match status" value="1"/>
</dbReference>
<dbReference type="SUPFAM" id="SSF52091">
    <property type="entry name" value="SpoIIaa-like"/>
    <property type="match status" value="1"/>
</dbReference>
<reference evidence="2 3" key="1">
    <citation type="submission" date="2012-10" db="EMBL/GenBank/DDBJ databases">
        <authorList>
            <person name="Harkins D.M."/>
            <person name="Durkin A.S."/>
            <person name="Brinkac L.M."/>
            <person name="Selengut J.D."/>
            <person name="Sanka R."/>
            <person name="DePew J."/>
            <person name="Purushe J."/>
            <person name="Peacock S.J."/>
            <person name="Thaipadungpanit J."/>
            <person name="Wuthiekanun V.W."/>
            <person name="Day N.P."/>
            <person name="Vinetz J.M."/>
            <person name="Sutton G.G."/>
            <person name="Nelson W.C."/>
            <person name="Fouts D.E."/>
        </authorList>
    </citation>
    <scope>NUCLEOTIDE SEQUENCE [LARGE SCALE GENOMIC DNA]</scope>
    <source>
        <strain evidence="2 3">H1</strain>
    </source>
</reference>
<dbReference type="InterPro" id="IPR036513">
    <property type="entry name" value="STAS_dom_sf"/>
</dbReference>
<organism evidence="2 3">
    <name type="scientific">Leptospira kirschneri str. H1</name>
    <dbReference type="NCBI Taxonomy" id="1049966"/>
    <lineage>
        <taxon>Bacteria</taxon>
        <taxon>Pseudomonadati</taxon>
        <taxon>Spirochaetota</taxon>
        <taxon>Spirochaetia</taxon>
        <taxon>Leptospirales</taxon>
        <taxon>Leptospiraceae</taxon>
        <taxon>Leptospira</taxon>
    </lineage>
</organism>
<dbReference type="Proteomes" id="UP000006253">
    <property type="component" value="Unassembled WGS sequence"/>
</dbReference>
<evidence type="ECO:0000313" key="3">
    <source>
        <dbReference type="Proteomes" id="UP000006253"/>
    </source>
</evidence>
<dbReference type="CDD" id="cd07043">
    <property type="entry name" value="STAS_anti-anti-sigma_factors"/>
    <property type="match status" value="1"/>
</dbReference>
<proteinExistence type="predicted"/>
<dbReference type="EMBL" id="AHMY02000068">
    <property type="protein sequence ID" value="EKO13697.1"/>
    <property type="molecule type" value="Genomic_DNA"/>
</dbReference>
<dbReference type="InterPro" id="IPR002645">
    <property type="entry name" value="STAS_dom"/>
</dbReference>
<evidence type="ECO:0000313" key="2">
    <source>
        <dbReference type="EMBL" id="EKO13697.1"/>
    </source>
</evidence>
<dbReference type="PROSITE" id="PS50801">
    <property type="entry name" value="STAS"/>
    <property type="match status" value="1"/>
</dbReference>
<gene>
    <name evidence="2" type="ORF">LEP1GSC081_2507</name>
</gene>